<reference evidence="13 14" key="1">
    <citation type="submission" date="2020-03" db="EMBL/GenBank/DDBJ databases">
        <authorList>
            <person name="Wang L."/>
            <person name="He N."/>
            <person name="Li Y."/>
            <person name="Fang Y."/>
            <person name="Zhang F."/>
        </authorList>
    </citation>
    <scope>NUCLEOTIDE SEQUENCE [LARGE SCALE GENOMIC DNA]</scope>
    <source>
        <strain evidence="13 14">36D10-4-7</strain>
    </source>
</reference>
<name>A0ABX1CPU8_9SPHN</name>
<gene>
    <name evidence="13" type="ORF">HBH26_06790</name>
</gene>
<proteinExistence type="inferred from homology"/>
<comment type="subcellular location">
    <subcellularLocation>
        <location evidence="1">Cell inner membrane</location>
        <topology evidence="1">Single-pass membrane protein</topology>
    </subcellularLocation>
</comment>
<keyword evidence="14" id="KW-1185">Reference proteome</keyword>
<keyword evidence="7 11" id="KW-1133">Transmembrane helix</keyword>
<dbReference type="InterPro" id="IPR002416">
    <property type="entry name" value="T2SS_protein-GspH"/>
</dbReference>
<evidence type="ECO:0000256" key="7">
    <source>
        <dbReference type="ARBA" id="ARBA00022989"/>
    </source>
</evidence>
<dbReference type="PROSITE" id="PS00409">
    <property type="entry name" value="PROKAR_NTER_METHYL"/>
    <property type="match status" value="1"/>
</dbReference>
<dbReference type="SUPFAM" id="SSF54523">
    <property type="entry name" value="Pili subunits"/>
    <property type="match status" value="1"/>
</dbReference>
<dbReference type="Gene3D" id="3.55.40.10">
    <property type="entry name" value="minor pseudopilin epsh domain"/>
    <property type="match status" value="1"/>
</dbReference>
<evidence type="ECO:0000256" key="6">
    <source>
        <dbReference type="ARBA" id="ARBA00022692"/>
    </source>
</evidence>
<evidence type="ECO:0000256" key="5">
    <source>
        <dbReference type="ARBA" id="ARBA00022519"/>
    </source>
</evidence>
<evidence type="ECO:0000256" key="4">
    <source>
        <dbReference type="ARBA" id="ARBA00022481"/>
    </source>
</evidence>
<dbReference type="PRINTS" id="PR00885">
    <property type="entry name" value="BCTERIALGSPH"/>
</dbReference>
<dbReference type="InterPro" id="IPR045584">
    <property type="entry name" value="Pilin-like"/>
</dbReference>
<keyword evidence="3" id="KW-1003">Cell membrane</keyword>
<organism evidence="13 14">
    <name type="scientific">Sphingomonas corticis</name>
    <dbReference type="NCBI Taxonomy" id="2722791"/>
    <lineage>
        <taxon>Bacteria</taxon>
        <taxon>Pseudomonadati</taxon>
        <taxon>Pseudomonadota</taxon>
        <taxon>Alphaproteobacteria</taxon>
        <taxon>Sphingomonadales</taxon>
        <taxon>Sphingomonadaceae</taxon>
        <taxon>Sphingomonas</taxon>
    </lineage>
</organism>
<evidence type="ECO:0000256" key="1">
    <source>
        <dbReference type="ARBA" id="ARBA00004377"/>
    </source>
</evidence>
<keyword evidence="8 11" id="KW-0472">Membrane</keyword>
<keyword evidence="6 11" id="KW-0812">Transmembrane</keyword>
<evidence type="ECO:0000259" key="12">
    <source>
        <dbReference type="Pfam" id="PF12019"/>
    </source>
</evidence>
<dbReference type="Pfam" id="PF07963">
    <property type="entry name" value="N_methyl"/>
    <property type="match status" value="1"/>
</dbReference>
<evidence type="ECO:0000313" key="14">
    <source>
        <dbReference type="Proteomes" id="UP000732399"/>
    </source>
</evidence>
<accession>A0ABX1CPU8</accession>
<evidence type="ECO:0000256" key="10">
    <source>
        <dbReference type="ARBA" id="ARBA00030775"/>
    </source>
</evidence>
<evidence type="ECO:0000256" key="2">
    <source>
        <dbReference type="ARBA" id="ARBA00021549"/>
    </source>
</evidence>
<dbReference type="EMBL" id="JAAVJH010000003">
    <property type="protein sequence ID" value="NJR78325.1"/>
    <property type="molecule type" value="Genomic_DNA"/>
</dbReference>
<dbReference type="NCBIfam" id="TIGR02532">
    <property type="entry name" value="IV_pilin_GFxxxE"/>
    <property type="match status" value="1"/>
</dbReference>
<feature type="domain" description="General secretion pathway GspH" evidence="12">
    <location>
        <begin position="72"/>
        <end position="171"/>
    </location>
</feature>
<comment type="caution">
    <text evidence="13">The sequence shown here is derived from an EMBL/GenBank/DDBJ whole genome shotgun (WGS) entry which is preliminary data.</text>
</comment>
<keyword evidence="5" id="KW-0997">Cell inner membrane</keyword>
<evidence type="ECO:0000313" key="13">
    <source>
        <dbReference type="EMBL" id="NJR78325.1"/>
    </source>
</evidence>
<dbReference type="RefSeq" id="WP_168133826.1">
    <property type="nucleotide sequence ID" value="NZ_JAAVJH010000003.1"/>
</dbReference>
<evidence type="ECO:0000256" key="11">
    <source>
        <dbReference type="SAM" id="Phobius"/>
    </source>
</evidence>
<evidence type="ECO:0000256" key="8">
    <source>
        <dbReference type="ARBA" id="ARBA00023136"/>
    </source>
</evidence>
<dbReference type="Pfam" id="PF12019">
    <property type="entry name" value="GspH"/>
    <property type="match status" value="1"/>
</dbReference>
<dbReference type="InterPro" id="IPR012902">
    <property type="entry name" value="N_methyl_site"/>
</dbReference>
<dbReference type="Proteomes" id="UP000732399">
    <property type="component" value="Unassembled WGS sequence"/>
</dbReference>
<sequence>MPTSAPGSNGRKRERSWPWAPAFAEAASRRRERRREAGFTLVELMVVIAVIGIASAAVVLAMPDPRGRLMDEAARFATRTRAAHEAAIVAGRPVSLWITREGYGFDAWRGGRWTPADAAGLKVARWNEGTRAVGLVRERVTFDPTGLADRPLTVTLTREGTRAEVAVAADGSVRVAG</sequence>
<evidence type="ECO:0000256" key="3">
    <source>
        <dbReference type="ARBA" id="ARBA00022475"/>
    </source>
</evidence>
<protein>
    <recommendedName>
        <fullName evidence="2">Type II secretion system protein H</fullName>
    </recommendedName>
    <alternativeName>
        <fullName evidence="10">General secretion pathway protein H</fullName>
    </alternativeName>
</protein>
<comment type="similarity">
    <text evidence="9">Belongs to the GSP H family.</text>
</comment>
<feature type="transmembrane region" description="Helical" evidence="11">
    <location>
        <begin position="39"/>
        <end position="62"/>
    </location>
</feature>
<dbReference type="InterPro" id="IPR022346">
    <property type="entry name" value="T2SS_GspH"/>
</dbReference>
<evidence type="ECO:0000256" key="9">
    <source>
        <dbReference type="ARBA" id="ARBA00025772"/>
    </source>
</evidence>
<keyword evidence="4" id="KW-0488">Methylation</keyword>